<comment type="function">
    <text evidence="2">Decarboxylates L-threonine-O-3-phosphate to yield (R)-1-amino-2-propanol O-2-phosphate, the precursor for the linkage between the nucleotide loop and the corrin ring in cobalamin.</text>
</comment>
<dbReference type="Gene3D" id="3.90.1150.10">
    <property type="entry name" value="Aspartate Aminotransferase, domain 1"/>
    <property type="match status" value="1"/>
</dbReference>
<evidence type="ECO:0000256" key="1">
    <source>
        <dbReference type="ARBA" id="ARBA00001933"/>
    </source>
</evidence>
<gene>
    <name evidence="11" type="ORF">GOB81_13460</name>
</gene>
<dbReference type="NCBIfam" id="TIGR01140">
    <property type="entry name" value="L_thr_O3P_dcar"/>
    <property type="match status" value="1"/>
</dbReference>
<comment type="catalytic activity">
    <reaction evidence="9">
        <text>O-phospho-L-threonine + H(+) = (R)-1-aminopropan-2-yl phosphate + CO2</text>
        <dbReference type="Rhea" id="RHEA:11492"/>
        <dbReference type="ChEBI" id="CHEBI:15378"/>
        <dbReference type="ChEBI" id="CHEBI:16526"/>
        <dbReference type="ChEBI" id="CHEBI:58563"/>
        <dbReference type="ChEBI" id="CHEBI:58675"/>
        <dbReference type="EC" id="4.1.1.81"/>
    </reaction>
</comment>
<organism evidence="11 12">
    <name type="scientific">Acetobacter conturbans</name>
    <dbReference type="NCBI Taxonomy" id="1737472"/>
    <lineage>
        <taxon>Bacteria</taxon>
        <taxon>Pseudomonadati</taxon>
        <taxon>Pseudomonadota</taxon>
        <taxon>Alphaproteobacteria</taxon>
        <taxon>Acetobacterales</taxon>
        <taxon>Acetobacteraceae</taxon>
        <taxon>Acetobacter</taxon>
    </lineage>
</organism>
<evidence type="ECO:0000259" key="10">
    <source>
        <dbReference type="Pfam" id="PF00155"/>
    </source>
</evidence>
<dbReference type="SUPFAM" id="SSF53383">
    <property type="entry name" value="PLP-dependent transferases"/>
    <property type="match status" value="1"/>
</dbReference>
<feature type="domain" description="Aminotransferase class I/classII large" evidence="10">
    <location>
        <begin position="55"/>
        <end position="325"/>
    </location>
</feature>
<accession>A0ABX0K894</accession>
<evidence type="ECO:0000256" key="4">
    <source>
        <dbReference type="ARBA" id="ARBA00012285"/>
    </source>
</evidence>
<evidence type="ECO:0000256" key="9">
    <source>
        <dbReference type="ARBA" id="ARBA00048531"/>
    </source>
</evidence>
<evidence type="ECO:0000313" key="11">
    <source>
        <dbReference type="EMBL" id="NHN89619.1"/>
    </source>
</evidence>
<dbReference type="PANTHER" id="PTHR42885:SF1">
    <property type="entry name" value="THREONINE-PHOSPHATE DECARBOXYLASE"/>
    <property type="match status" value="1"/>
</dbReference>
<evidence type="ECO:0000256" key="7">
    <source>
        <dbReference type="ARBA" id="ARBA00023239"/>
    </source>
</evidence>
<comment type="cofactor">
    <cofactor evidence="1">
        <name>pyridoxal 5'-phosphate</name>
        <dbReference type="ChEBI" id="CHEBI:597326"/>
    </cofactor>
</comment>
<dbReference type="Pfam" id="PF00155">
    <property type="entry name" value="Aminotran_1_2"/>
    <property type="match status" value="1"/>
</dbReference>
<dbReference type="GO" id="GO:0048472">
    <property type="term" value="F:threonine-phosphate decarboxylase activity"/>
    <property type="evidence" value="ECO:0007669"/>
    <property type="project" value="UniProtKB-EC"/>
</dbReference>
<protein>
    <recommendedName>
        <fullName evidence="4">threonine-phosphate decarboxylase</fullName>
        <ecNumber evidence="4">4.1.1.81</ecNumber>
    </recommendedName>
    <alternativeName>
        <fullName evidence="8">L-threonine-O-3-phosphate decarboxylase</fullName>
    </alternativeName>
</protein>
<evidence type="ECO:0000313" key="12">
    <source>
        <dbReference type="Proteomes" id="UP000631653"/>
    </source>
</evidence>
<sequence length="339" mass="36938">MTATVPTRLPPHGGNLAAIRERFPDAVTPLIDLSTGISPFPYPFQMSDPTLLTRLPEPEAEYNLRRIAAEAYGATDADMLVATPGTQLAIGTLPLVLGLERARILGPAYTGHAEAWSACGRIVEPVTDIGALFDAPPRTACVVINPNNPDGRLLDVSLLSNLAKQCAKKGNILIVDEAFGDWNETSMIPALPQPGLIVLRSFGKAYGLAGLRLGFVVANREFSEKLRKILGSWAVSGPALACGAQALSDRRWHKETGAKLLQSTERLHTLIKKQRWSIAGGTRLFTLVNVPNAHQVWETLCRTGIVTRAFHERPNQLRFGLPSDENQWKKLEESLPLCS</sequence>
<dbReference type="InterPro" id="IPR005860">
    <property type="entry name" value="CobD"/>
</dbReference>
<dbReference type="InterPro" id="IPR015422">
    <property type="entry name" value="PyrdxlP-dep_Trfase_small"/>
</dbReference>
<evidence type="ECO:0000256" key="8">
    <source>
        <dbReference type="ARBA" id="ARBA00029996"/>
    </source>
</evidence>
<dbReference type="InterPro" id="IPR004838">
    <property type="entry name" value="NHTrfase_class1_PyrdxlP-BS"/>
</dbReference>
<dbReference type="PANTHER" id="PTHR42885">
    <property type="entry name" value="HISTIDINOL-PHOSPHATE AMINOTRANSFERASE-RELATED"/>
    <property type="match status" value="1"/>
</dbReference>
<dbReference type="PROSITE" id="PS00105">
    <property type="entry name" value="AA_TRANSFER_CLASS_1"/>
    <property type="match status" value="1"/>
</dbReference>
<dbReference type="InterPro" id="IPR015424">
    <property type="entry name" value="PyrdxlP-dep_Trfase"/>
</dbReference>
<evidence type="ECO:0000256" key="3">
    <source>
        <dbReference type="ARBA" id="ARBA00004953"/>
    </source>
</evidence>
<dbReference type="InterPro" id="IPR015421">
    <property type="entry name" value="PyrdxlP-dep_Trfase_major"/>
</dbReference>
<keyword evidence="5" id="KW-0169">Cobalamin biosynthesis</keyword>
<keyword evidence="6" id="KW-0663">Pyridoxal phosphate</keyword>
<comment type="caution">
    <text evidence="11">The sequence shown here is derived from an EMBL/GenBank/DDBJ whole genome shotgun (WGS) entry which is preliminary data.</text>
</comment>
<proteinExistence type="predicted"/>
<dbReference type="CDD" id="cd00609">
    <property type="entry name" value="AAT_like"/>
    <property type="match status" value="1"/>
</dbReference>
<evidence type="ECO:0000256" key="6">
    <source>
        <dbReference type="ARBA" id="ARBA00022898"/>
    </source>
</evidence>
<keyword evidence="7 11" id="KW-0456">Lyase</keyword>
<dbReference type="Gene3D" id="3.40.640.10">
    <property type="entry name" value="Type I PLP-dependent aspartate aminotransferase-like (Major domain)"/>
    <property type="match status" value="1"/>
</dbReference>
<keyword evidence="12" id="KW-1185">Reference proteome</keyword>
<comment type="pathway">
    <text evidence="3">Cofactor biosynthesis; adenosylcobalamin biosynthesis.</text>
</comment>
<name>A0ABX0K894_9PROT</name>
<reference evidence="11 12" key="1">
    <citation type="journal article" date="2020" name="Int. J. Syst. Evol. Microbiol.">
        <title>Novel acetic acid bacteria from cider fermentations: Acetobacter conturbans sp. nov. and Acetobacter fallax sp. nov.</title>
        <authorList>
            <person name="Sombolestani A.S."/>
            <person name="Cleenwerck I."/>
            <person name="Cnockaert M."/>
            <person name="Borremans W."/>
            <person name="Wieme A.D."/>
            <person name="De Vuyst L."/>
            <person name="Vandamme P."/>
        </authorList>
    </citation>
    <scope>NUCLEOTIDE SEQUENCE [LARGE SCALE GENOMIC DNA]</scope>
    <source>
        <strain evidence="11 12">LMG 1627</strain>
    </source>
</reference>
<evidence type="ECO:0000256" key="2">
    <source>
        <dbReference type="ARBA" id="ARBA00003444"/>
    </source>
</evidence>
<dbReference type="EC" id="4.1.1.81" evidence="4"/>
<dbReference type="EMBL" id="WOSY01000015">
    <property type="protein sequence ID" value="NHN89619.1"/>
    <property type="molecule type" value="Genomic_DNA"/>
</dbReference>
<evidence type="ECO:0000256" key="5">
    <source>
        <dbReference type="ARBA" id="ARBA00022573"/>
    </source>
</evidence>
<dbReference type="Proteomes" id="UP000631653">
    <property type="component" value="Unassembled WGS sequence"/>
</dbReference>
<dbReference type="InterPro" id="IPR004839">
    <property type="entry name" value="Aminotransferase_I/II_large"/>
</dbReference>